<sequence>MKYPSRPHRYQTHIPVHVIRPGGPQVAYIVDINEAGACVAGLKGVPVGEAVVLRGSDDANVATVKWAANSRTGVVFNRPIQPKYLNMMRYRDPQMPTSYTSETYPH</sequence>
<reference evidence="1 2" key="1">
    <citation type="submission" date="2020-08" db="EMBL/GenBank/DDBJ databases">
        <title>Genomic Encyclopedia of Type Strains, Phase IV (KMG-IV): sequencing the most valuable type-strain genomes for metagenomic binning, comparative biology and taxonomic classification.</title>
        <authorList>
            <person name="Goeker M."/>
        </authorList>
    </citation>
    <scope>NUCLEOTIDE SEQUENCE [LARGE SCALE GENOMIC DNA]</scope>
    <source>
        <strain evidence="1 2">DSM 101064</strain>
    </source>
</reference>
<dbReference type="Proteomes" id="UP000535415">
    <property type="component" value="Unassembled WGS sequence"/>
</dbReference>
<evidence type="ECO:0008006" key="3">
    <source>
        <dbReference type="Google" id="ProtNLM"/>
    </source>
</evidence>
<dbReference type="RefSeq" id="WP_183530393.1">
    <property type="nucleotide sequence ID" value="NZ_JACIJM010000009.1"/>
</dbReference>
<evidence type="ECO:0000313" key="1">
    <source>
        <dbReference type="EMBL" id="MBB5723303.1"/>
    </source>
</evidence>
<dbReference type="EMBL" id="JACIJM010000009">
    <property type="protein sequence ID" value="MBB5723303.1"/>
    <property type="molecule type" value="Genomic_DNA"/>
</dbReference>
<proteinExistence type="predicted"/>
<protein>
    <recommendedName>
        <fullName evidence="3">PilZ domain-containing protein</fullName>
    </recommendedName>
</protein>
<keyword evidence="2" id="KW-1185">Reference proteome</keyword>
<gene>
    <name evidence="1" type="ORF">FHS72_002943</name>
</gene>
<evidence type="ECO:0000313" key="2">
    <source>
        <dbReference type="Proteomes" id="UP000535415"/>
    </source>
</evidence>
<dbReference type="AlphaFoldDB" id="A0A7W9BMM0"/>
<name>A0A7W9BMM0_9RHOB</name>
<accession>A0A7W9BMM0</accession>
<comment type="caution">
    <text evidence="1">The sequence shown here is derived from an EMBL/GenBank/DDBJ whole genome shotgun (WGS) entry which is preliminary data.</text>
</comment>
<organism evidence="1 2">
    <name type="scientific">Yoonia ponticola</name>
    <dbReference type="NCBI Taxonomy" id="1524255"/>
    <lineage>
        <taxon>Bacteria</taxon>
        <taxon>Pseudomonadati</taxon>
        <taxon>Pseudomonadota</taxon>
        <taxon>Alphaproteobacteria</taxon>
        <taxon>Rhodobacterales</taxon>
        <taxon>Paracoccaceae</taxon>
        <taxon>Yoonia</taxon>
    </lineage>
</organism>